<keyword evidence="1 4" id="KW-0808">Transferase</keyword>
<sequence length="349" mass="35429">MTQIRGTQAGSGRPAGGAEGAGGTVAELGEFGLIAAMSARLPTGPDVLLGPGDDAAVISAPDSRVVATTDMLVEGRHFRRDWSPAYDVGRKAAAQNLADVAAMGAVPTALLVSFGAPPDLPAQWALEFTEGLRDETAEAGASVAGGDVVASGPIVVSITALGTLRGRPAVTRSGARPGDVVAVCGRLGWSAAGLTVLGRGFRSPRVVVEAHRRPEPPYDAGPEAAELGASALIDVSDGLLADLGHVARASGVRIDVDTGTLDVADPLRAVAAAINADPLRFVLTGGEDHALAATFGPDVELPERWRVVGRVLAAKEHGQTGGEPHAGAEPAVTVDGEEYEGPAGHDHFR</sequence>
<feature type="binding site" evidence="1">
    <location>
        <position position="54"/>
    </location>
    <ligand>
        <name>Mg(2+)</name>
        <dbReference type="ChEBI" id="CHEBI:18420"/>
        <label>3</label>
    </ligand>
</feature>
<dbReference type="EMBL" id="JACBZH010000001">
    <property type="protein sequence ID" value="NYH89330.1"/>
    <property type="molecule type" value="Genomic_DNA"/>
</dbReference>
<feature type="binding site" evidence="1">
    <location>
        <position position="287"/>
    </location>
    <ligand>
        <name>substrate</name>
    </ligand>
</feature>
<comment type="caution">
    <text evidence="1">Lacks conserved residue(s) required for the propagation of feature annotation.</text>
</comment>
<keyword evidence="1 4" id="KW-0418">Kinase</keyword>
<proteinExistence type="inferred from homology"/>
<evidence type="ECO:0000256" key="1">
    <source>
        <dbReference type="HAMAP-Rule" id="MF_02128"/>
    </source>
</evidence>
<feature type="binding site" evidence="1">
    <location>
        <begin position="146"/>
        <end position="147"/>
    </location>
    <ligand>
        <name>ATP</name>
        <dbReference type="ChEBI" id="CHEBI:30616"/>
    </ligand>
</feature>
<dbReference type="EC" id="2.7.4.16" evidence="1"/>
<comment type="function">
    <text evidence="1">Catalyzes the ATP-dependent phosphorylation of thiamine-monophosphate (TMP) to form thiamine-pyrophosphate (TPP), the active form of vitamin B1.</text>
</comment>
<feature type="binding site" evidence="1">
    <location>
        <position position="69"/>
    </location>
    <ligand>
        <name>Mg(2+)</name>
        <dbReference type="ChEBI" id="CHEBI:18420"/>
        <label>1</label>
    </ligand>
</feature>
<evidence type="ECO:0000313" key="5">
    <source>
        <dbReference type="Proteomes" id="UP000579605"/>
    </source>
</evidence>
<feature type="region of interest" description="Disordered" evidence="2">
    <location>
        <begin position="1"/>
        <end position="21"/>
    </location>
</feature>
<keyword evidence="5" id="KW-1185">Reference proteome</keyword>
<dbReference type="GO" id="GO:0009030">
    <property type="term" value="F:thiamine-phosphate kinase activity"/>
    <property type="evidence" value="ECO:0007669"/>
    <property type="project" value="UniProtKB-UniRule"/>
</dbReference>
<keyword evidence="1" id="KW-0460">Magnesium</keyword>
<dbReference type="GO" id="GO:0000287">
    <property type="term" value="F:magnesium ion binding"/>
    <property type="evidence" value="ECO:0007669"/>
    <property type="project" value="UniProtKB-UniRule"/>
</dbReference>
<feature type="binding site" evidence="1">
    <location>
        <position position="237"/>
    </location>
    <ligand>
        <name>Mg(2+)</name>
        <dbReference type="ChEBI" id="CHEBI:18420"/>
        <label>5</label>
    </ligand>
</feature>
<dbReference type="GO" id="GO:0009228">
    <property type="term" value="P:thiamine biosynthetic process"/>
    <property type="evidence" value="ECO:0007669"/>
    <property type="project" value="UniProtKB-KW"/>
</dbReference>
<dbReference type="CDD" id="cd02194">
    <property type="entry name" value="ThiL"/>
    <property type="match status" value="1"/>
</dbReference>
<feature type="binding site" evidence="1">
    <location>
        <position position="70"/>
    </location>
    <ligand>
        <name>Mg(2+)</name>
        <dbReference type="ChEBI" id="CHEBI:18420"/>
        <label>1</label>
    </ligand>
</feature>
<dbReference type="InterPro" id="IPR036921">
    <property type="entry name" value="PurM-like_N_sf"/>
</dbReference>
<feature type="binding site" evidence="1">
    <location>
        <position position="68"/>
    </location>
    <ligand>
        <name>Mg(2+)</name>
        <dbReference type="ChEBI" id="CHEBI:18420"/>
        <label>4</label>
    </ligand>
</feature>
<feature type="region of interest" description="Disordered" evidence="2">
    <location>
        <begin position="316"/>
        <end position="349"/>
    </location>
</feature>
<feature type="binding site" evidence="1">
    <location>
        <position position="236"/>
    </location>
    <ligand>
        <name>ATP</name>
        <dbReference type="ChEBI" id="CHEBI:30616"/>
    </ligand>
</feature>
<dbReference type="PANTHER" id="PTHR30270">
    <property type="entry name" value="THIAMINE-MONOPHOSPHATE KINASE"/>
    <property type="match status" value="1"/>
</dbReference>
<comment type="catalytic activity">
    <reaction evidence="1">
        <text>thiamine phosphate + ATP = thiamine diphosphate + ADP</text>
        <dbReference type="Rhea" id="RHEA:15913"/>
        <dbReference type="ChEBI" id="CHEBI:30616"/>
        <dbReference type="ChEBI" id="CHEBI:37575"/>
        <dbReference type="ChEBI" id="CHEBI:58937"/>
        <dbReference type="ChEBI" id="CHEBI:456216"/>
        <dbReference type="EC" id="2.7.4.16"/>
    </reaction>
</comment>
<comment type="similarity">
    <text evidence="1">Belongs to the thiamine-monophosphate kinase family.</text>
</comment>
<comment type="caution">
    <text evidence="4">The sequence shown here is derived from an EMBL/GenBank/DDBJ whole genome shotgun (WGS) entry which is preliminary data.</text>
</comment>
<dbReference type="SUPFAM" id="SSF56042">
    <property type="entry name" value="PurM C-terminal domain-like"/>
    <property type="match status" value="1"/>
</dbReference>
<dbReference type="NCBIfam" id="NF004351">
    <property type="entry name" value="PRK05731.1-4"/>
    <property type="match status" value="1"/>
</dbReference>
<keyword evidence="1" id="KW-0479">Metal-binding</keyword>
<dbReference type="InterPro" id="IPR036676">
    <property type="entry name" value="PurM-like_C_sf"/>
</dbReference>
<evidence type="ECO:0000259" key="3">
    <source>
        <dbReference type="Pfam" id="PF00586"/>
    </source>
</evidence>
<feature type="binding site" evidence="1">
    <location>
        <position position="99"/>
    </location>
    <ligand>
        <name>Mg(2+)</name>
        <dbReference type="ChEBI" id="CHEBI:18420"/>
        <label>2</label>
    </ligand>
</feature>
<dbReference type="Pfam" id="PF00586">
    <property type="entry name" value="AIRS"/>
    <property type="match status" value="1"/>
</dbReference>
<organism evidence="4 5">
    <name type="scientific">Actinopolymorpha rutila</name>
    <dbReference type="NCBI Taxonomy" id="446787"/>
    <lineage>
        <taxon>Bacteria</taxon>
        <taxon>Bacillati</taxon>
        <taxon>Actinomycetota</taxon>
        <taxon>Actinomycetes</taxon>
        <taxon>Propionibacteriales</taxon>
        <taxon>Actinopolymorphaceae</taxon>
        <taxon>Actinopolymorpha</taxon>
    </lineage>
</organism>
<dbReference type="GO" id="GO:0005524">
    <property type="term" value="F:ATP binding"/>
    <property type="evidence" value="ECO:0007669"/>
    <property type="project" value="UniProtKB-UniRule"/>
</dbReference>
<evidence type="ECO:0000256" key="2">
    <source>
        <dbReference type="SAM" id="MobiDB-lite"/>
    </source>
</evidence>
<dbReference type="UniPathway" id="UPA00060">
    <property type="reaction ID" value="UER00142"/>
</dbReference>
<keyword evidence="1" id="KW-0067">ATP-binding</keyword>
<feature type="binding site" evidence="1">
    <location>
        <position position="172"/>
    </location>
    <ligand>
        <name>ATP</name>
        <dbReference type="ChEBI" id="CHEBI:30616"/>
    </ligand>
</feature>
<feature type="binding site" evidence="1">
    <location>
        <position position="77"/>
    </location>
    <ligand>
        <name>substrate</name>
    </ligand>
</feature>
<dbReference type="PIRSF" id="PIRSF005303">
    <property type="entry name" value="Thiam_monoph_kin"/>
    <property type="match status" value="1"/>
</dbReference>
<dbReference type="AlphaFoldDB" id="A0A852ZJJ4"/>
<feature type="binding site" evidence="1">
    <location>
        <position position="70"/>
    </location>
    <ligand>
        <name>Mg(2+)</name>
        <dbReference type="ChEBI" id="CHEBI:18420"/>
        <label>2</label>
    </ligand>
</feature>
<dbReference type="Gene3D" id="3.90.650.10">
    <property type="entry name" value="PurM-like C-terminal domain"/>
    <property type="match status" value="1"/>
</dbReference>
<feature type="binding site" evidence="1">
    <location>
        <position position="99"/>
    </location>
    <ligand>
        <name>Mg(2+)</name>
        <dbReference type="ChEBI" id="CHEBI:18420"/>
        <label>3</label>
    </ligand>
</feature>
<feature type="domain" description="PurM-like N-terminal" evidence="3">
    <location>
        <begin position="52"/>
        <end position="163"/>
    </location>
</feature>
<comment type="miscellaneous">
    <text evidence="1">Reaction mechanism of ThiL seems to utilize a direct, inline transfer of the gamma-phosphate of ATP to TMP rather than a phosphorylated enzyme intermediate.</text>
</comment>
<dbReference type="PANTHER" id="PTHR30270:SF0">
    <property type="entry name" value="THIAMINE-MONOPHOSPHATE KINASE"/>
    <property type="match status" value="1"/>
</dbReference>
<gene>
    <name evidence="1" type="primary">thiL</name>
    <name evidence="4" type="ORF">F4554_001968</name>
</gene>
<reference evidence="4 5" key="1">
    <citation type="submission" date="2020-07" db="EMBL/GenBank/DDBJ databases">
        <title>Sequencing the genomes of 1000 actinobacteria strains.</title>
        <authorList>
            <person name="Klenk H.-P."/>
        </authorList>
    </citation>
    <scope>NUCLEOTIDE SEQUENCE [LARGE SCALE GENOMIC DNA]</scope>
    <source>
        <strain evidence="4 5">DSM 18448</strain>
    </source>
</reference>
<comment type="pathway">
    <text evidence="1">Cofactor biosynthesis; thiamine diphosphate biosynthesis; thiamine diphosphate from thiamine phosphate: step 1/1.</text>
</comment>
<protein>
    <recommendedName>
        <fullName evidence="1">Thiamine-monophosphate kinase</fullName>
        <shortName evidence="1">TMP kinase</shortName>
        <shortName evidence="1">Thiamine-phosphate kinase</shortName>
        <ecNumber evidence="1">2.7.4.16</ecNumber>
    </recommendedName>
</protein>
<name>A0A852ZJJ4_9ACTN</name>
<feature type="binding site" evidence="1">
    <location>
        <position position="147"/>
    </location>
    <ligand>
        <name>Mg(2+)</name>
        <dbReference type="ChEBI" id="CHEBI:18420"/>
        <label>1</label>
    </ligand>
</feature>
<dbReference type="InterPro" id="IPR016188">
    <property type="entry name" value="PurM-like_N"/>
</dbReference>
<keyword evidence="1" id="KW-0784">Thiamine biosynthesis</keyword>
<dbReference type="NCBIfam" id="TIGR01379">
    <property type="entry name" value="thiL"/>
    <property type="match status" value="1"/>
</dbReference>
<dbReference type="Proteomes" id="UP000579605">
    <property type="component" value="Unassembled WGS sequence"/>
</dbReference>
<feature type="binding site" evidence="1">
    <location>
        <position position="99"/>
    </location>
    <ligand>
        <name>Mg(2+)</name>
        <dbReference type="ChEBI" id="CHEBI:18420"/>
        <label>4</label>
    </ligand>
</feature>
<feature type="binding site" evidence="1">
    <location>
        <position position="234"/>
    </location>
    <ligand>
        <name>Mg(2+)</name>
        <dbReference type="ChEBI" id="CHEBI:18420"/>
        <label>3</label>
    </ligand>
</feature>
<evidence type="ECO:0000313" key="4">
    <source>
        <dbReference type="EMBL" id="NYH89330.1"/>
    </source>
</evidence>
<dbReference type="InterPro" id="IPR006283">
    <property type="entry name" value="ThiL-like"/>
</dbReference>
<feature type="binding site" evidence="1">
    <location>
        <position position="54"/>
    </location>
    <ligand>
        <name>Mg(2+)</name>
        <dbReference type="ChEBI" id="CHEBI:18420"/>
        <label>4</label>
    </ligand>
</feature>
<dbReference type="HAMAP" id="MF_02128">
    <property type="entry name" value="TMP_kinase"/>
    <property type="match status" value="1"/>
</dbReference>
<accession>A0A852ZJJ4</accession>
<dbReference type="GO" id="GO:0009229">
    <property type="term" value="P:thiamine diphosphate biosynthetic process"/>
    <property type="evidence" value="ECO:0007669"/>
    <property type="project" value="UniProtKB-UniRule"/>
</dbReference>
<keyword evidence="1" id="KW-0547">Nucleotide-binding</keyword>
<dbReference type="Gene3D" id="3.30.1330.10">
    <property type="entry name" value="PurM-like, N-terminal domain"/>
    <property type="match status" value="1"/>
</dbReference>
<dbReference type="SUPFAM" id="SSF55326">
    <property type="entry name" value="PurM N-terminal domain-like"/>
    <property type="match status" value="1"/>
</dbReference>